<comment type="caution">
    <text evidence="1">The sequence shown here is derived from an EMBL/GenBank/DDBJ whole genome shotgun (WGS) entry which is preliminary data.</text>
</comment>
<accession>A0A0F9N038</accession>
<proteinExistence type="predicted"/>
<sequence length="62" mass="7204">MADYDDYRYSEEAQEHDLRIVWSCDRCGEEREDYPGWNEGGVHKGCGGEWRAVGESYLAEAR</sequence>
<evidence type="ECO:0000313" key="1">
    <source>
        <dbReference type="EMBL" id="KKM74867.1"/>
    </source>
</evidence>
<dbReference type="AlphaFoldDB" id="A0A0F9N038"/>
<protein>
    <submittedName>
        <fullName evidence="1">Uncharacterized protein</fullName>
    </submittedName>
</protein>
<organism evidence="1">
    <name type="scientific">marine sediment metagenome</name>
    <dbReference type="NCBI Taxonomy" id="412755"/>
    <lineage>
        <taxon>unclassified sequences</taxon>
        <taxon>metagenomes</taxon>
        <taxon>ecological metagenomes</taxon>
    </lineage>
</organism>
<reference evidence="1" key="1">
    <citation type="journal article" date="2015" name="Nature">
        <title>Complex archaea that bridge the gap between prokaryotes and eukaryotes.</title>
        <authorList>
            <person name="Spang A."/>
            <person name="Saw J.H."/>
            <person name="Jorgensen S.L."/>
            <person name="Zaremba-Niedzwiedzka K."/>
            <person name="Martijn J."/>
            <person name="Lind A.E."/>
            <person name="van Eijk R."/>
            <person name="Schleper C."/>
            <person name="Guy L."/>
            <person name="Ettema T.J."/>
        </authorList>
    </citation>
    <scope>NUCLEOTIDE SEQUENCE</scope>
</reference>
<gene>
    <name evidence="1" type="ORF">LCGC14_1396050</name>
</gene>
<dbReference type="EMBL" id="LAZR01009070">
    <property type="protein sequence ID" value="KKM74867.1"/>
    <property type="molecule type" value="Genomic_DNA"/>
</dbReference>
<name>A0A0F9N038_9ZZZZ</name>